<evidence type="ECO:0000313" key="4">
    <source>
        <dbReference type="Proteomes" id="UP000024837"/>
    </source>
</evidence>
<keyword evidence="1" id="KW-0677">Repeat</keyword>
<evidence type="ECO:0000256" key="1">
    <source>
        <dbReference type="ARBA" id="ARBA00022737"/>
    </source>
</evidence>
<feature type="domain" description="NACHT" evidence="2">
    <location>
        <begin position="60"/>
        <end position="217"/>
    </location>
</feature>
<dbReference type="PROSITE" id="PS50837">
    <property type="entry name" value="NACHT"/>
    <property type="match status" value="1"/>
</dbReference>
<dbReference type="InterPro" id="IPR056884">
    <property type="entry name" value="NPHP3-like_N"/>
</dbReference>
<sequence length="342" mass="38789">MRGGSYYEEGDHCLRDLRATDPRHDKERIEEAKGTLLKDSYLWVLENAEFKKWRDSERSQLLWIRGDPGKGKTMLLCGIIDQLTGSTGISNQPTNPTSTSIASFFCQATDARINSATAVLRGLIYLLVIQRSELIQHVRREYNTAGEKLFEGENAWQALSKIFFSILQDRSLTSAGVCLIVDALDECISGLPKLLRLIAKTIPGDPGFPVKWIVSSRNWPDIEKDLCKIQGVELRLELNERSVSTAVNSYIEFKVAELTERNSYTDQTRDAVKRYLSLNANGTFLWVALVCQELRNVDDWEAEERLTAFPPELNELYARMMDQICWSNNAKLCKNILAVASQ</sequence>
<keyword evidence="4" id="KW-1185">Reference proteome</keyword>
<dbReference type="InterPro" id="IPR007111">
    <property type="entry name" value="NACHT_NTPase"/>
</dbReference>
<organism evidence="3 4">
    <name type="scientific">Drechslerella stenobrocha 248</name>
    <dbReference type="NCBI Taxonomy" id="1043628"/>
    <lineage>
        <taxon>Eukaryota</taxon>
        <taxon>Fungi</taxon>
        <taxon>Dikarya</taxon>
        <taxon>Ascomycota</taxon>
        <taxon>Pezizomycotina</taxon>
        <taxon>Orbiliomycetes</taxon>
        <taxon>Orbiliales</taxon>
        <taxon>Orbiliaceae</taxon>
        <taxon>Drechslerella</taxon>
    </lineage>
</organism>
<dbReference type="Gene3D" id="3.40.50.300">
    <property type="entry name" value="P-loop containing nucleotide triphosphate hydrolases"/>
    <property type="match status" value="1"/>
</dbReference>
<reference evidence="3 4" key="1">
    <citation type="submission" date="2013-05" db="EMBL/GenBank/DDBJ databases">
        <title>Drechslerella stenobrocha genome reveals carnivorous origination and mechanical trapping mechanism of predatory fungi.</title>
        <authorList>
            <person name="Liu X."/>
            <person name="Zhang W."/>
            <person name="Liu K."/>
        </authorList>
    </citation>
    <scope>NUCLEOTIDE SEQUENCE [LARGE SCALE GENOMIC DNA]</scope>
    <source>
        <strain evidence="3 4">248</strain>
    </source>
</reference>
<dbReference type="OrthoDB" id="674604at2759"/>
<gene>
    <name evidence="3" type="ORF">DRE_07729</name>
</gene>
<accession>W7HYE3</accession>
<evidence type="ECO:0000313" key="3">
    <source>
        <dbReference type="EMBL" id="EWC48509.1"/>
    </source>
</evidence>
<protein>
    <recommendedName>
        <fullName evidence="2">NACHT domain-containing protein</fullName>
    </recommendedName>
</protein>
<dbReference type="PANTHER" id="PTHR10039:SF5">
    <property type="entry name" value="NACHT DOMAIN-CONTAINING PROTEIN"/>
    <property type="match status" value="1"/>
</dbReference>
<dbReference type="Proteomes" id="UP000024837">
    <property type="component" value="Unassembled WGS sequence"/>
</dbReference>
<name>W7HYE3_9PEZI</name>
<dbReference type="EMBL" id="KI966377">
    <property type="protein sequence ID" value="EWC48509.1"/>
    <property type="molecule type" value="Genomic_DNA"/>
</dbReference>
<dbReference type="AlphaFoldDB" id="W7HYE3"/>
<dbReference type="HOGENOM" id="CLU_000288_6_21_1"/>
<proteinExistence type="predicted"/>
<dbReference type="InterPro" id="IPR027417">
    <property type="entry name" value="P-loop_NTPase"/>
</dbReference>
<dbReference type="PANTHER" id="PTHR10039">
    <property type="entry name" value="AMELOGENIN"/>
    <property type="match status" value="1"/>
</dbReference>
<evidence type="ECO:0000259" key="2">
    <source>
        <dbReference type="PROSITE" id="PS50837"/>
    </source>
</evidence>
<dbReference type="Pfam" id="PF24883">
    <property type="entry name" value="NPHP3_N"/>
    <property type="match status" value="1"/>
</dbReference>